<comment type="caution">
    <text evidence="8">The sequence shown here is derived from an EMBL/GenBank/DDBJ whole genome shotgun (WGS) entry which is preliminary data.</text>
</comment>
<evidence type="ECO:0000256" key="3">
    <source>
        <dbReference type="ARBA" id="ARBA00022695"/>
    </source>
</evidence>
<comment type="similarity">
    <text evidence="6">Belongs to the adenylate cyclase family. DacB/CdaS subfamily.</text>
</comment>
<dbReference type="GO" id="GO:0106408">
    <property type="term" value="F:diadenylate cyclase activity"/>
    <property type="evidence" value="ECO:0007669"/>
    <property type="project" value="UniProtKB-EC"/>
</dbReference>
<dbReference type="PANTHER" id="PTHR34185">
    <property type="entry name" value="DIADENYLATE CYCLASE"/>
    <property type="match status" value="1"/>
</dbReference>
<dbReference type="Gene3D" id="3.40.1700.10">
    <property type="entry name" value="DNA integrity scanning protein, DisA, N-terminal domain"/>
    <property type="match status" value="1"/>
</dbReference>
<dbReference type="Pfam" id="PF02457">
    <property type="entry name" value="DAC"/>
    <property type="match status" value="1"/>
</dbReference>
<keyword evidence="6" id="KW-1003">Cell membrane</keyword>
<sequence>MMNIHENCDFSPMKEQIKGQLRKMIDDISAIVDKLDDNDGGCMLSSLEQVQRKFSRVQSAAGAFYLNCYLSPYTSKYNELSTALLHLSERKIGALIVVEREEPLDAIIRHGIPIGAAVSHALLESIFYPGNPLHDGAVWVKGDTIVTASNVLPLSSSSVDKQKFGTRHRAALGLSERSDALVLVVSEETGAASLALDGHVYPVILH</sequence>
<name>A0ABW5QUH3_9BACL</name>
<keyword evidence="4 6" id="KW-0547">Nucleotide-binding</keyword>
<comment type="catalytic activity">
    <reaction evidence="1 6">
        <text>2 ATP = 3',3'-c-di-AMP + 2 diphosphate</text>
        <dbReference type="Rhea" id="RHEA:35655"/>
        <dbReference type="ChEBI" id="CHEBI:30616"/>
        <dbReference type="ChEBI" id="CHEBI:33019"/>
        <dbReference type="ChEBI" id="CHEBI:71500"/>
        <dbReference type="EC" id="2.7.7.85"/>
    </reaction>
</comment>
<keyword evidence="6" id="KW-0472">Membrane</keyword>
<dbReference type="Pfam" id="PF10372">
    <property type="entry name" value="CdaS_N"/>
    <property type="match status" value="1"/>
</dbReference>
<evidence type="ECO:0000256" key="5">
    <source>
        <dbReference type="ARBA" id="ARBA00022840"/>
    </source>
</evidence>
<reference evidence="9" key="1">
    <citation type="journal article" date="2019" name="Int. J. Syst. Evol. Microbiol.">
        <title>The Global Catalogue of Microorganisms (GCM) 10K type strain sequencing project: providing services to taxonomists for standard genome sequencing and annotation.</title>
        <authorList>
            <consortium name="The Broad Institute Genomics Platform"/>
            <consortium name="The Broad Institute Genome Sequencing Center for Infectious Disease"/>
            <person name="Wu L."/>
            <person name="Ma J."/>
        </authorList>
    </citation>
    <scope>NUCLEOTIDE SEQUENCE [LARGE SCALE GENOMIC DNA]</scope>
    <source>
        <strain evidence="9">TISTR 1827</strain>
    </source>
</reference>
<dbReference type="InterPro" id="IPR050338">
    <property type="entry name" value="DisA"/>
</dbReference>
<proteinExistence type="inferred from homology"/>
<organism evidence="8 9">
    <name type="scientific">Paenibacillus thailandensis</name>
    <dbReference type="NCBI Taxonomy" id="393250"/>
    <lineage>
        <taxon>Bacteria</taxon>
        <taxon>Bacillati</taxon>
        <taxon>Bacillota</taxon>
        <taxon>Bacilli</taxon>
        <taxon>Bacillales</taxon>
        <taxon>Paenibacillaceae</taxon>
        <taxon>Paenibacillus</taxon>
    </lineage>
</organism>
<dbReference type="Proteomes" id="UP001597493">
    <property type="component" value="Unassembled WGS sequence"/>
</dbReference>
<keyword evidence="6" id="KW-0812">Transmembrane</keyword>
<dbReference type="PANTHER" id="PTHR34185:SF2">
    <property type="entry name" value="CYCLIC DI-AMP SYNTHASE CDAS"/>
    <property type="match status" value="1"/>
</dbReference>
<keyword evidence="6" id="KW-1133">Transmembrane helix</keyword>
<dbReference type="SUPFAM" id="SSF143597">
    <property type="entry name" value="YojJ-like"/>
    <property type="match status" value="1"/>
</dbReference>
<dbReference type="InterPro" id="IPR053472">
    <property type="entry name" value="DAC_CdaS-like"/>
</dbReference>
<dbReference type="HAMAP" id="MF_00838">
    <property type="entry name" value="DacB"/>
    <property type="match status" value="1"/>
</dbReference>
<keyword evidence="2 6" id="KW-0808">Transferase</keyword>
<dbReference type="InterPro" id="IPR019457">
    <property type="entry name" value="CdaS_N"/>
</dbReference>
<dbReference type="InterPro" id="IPR034693">
    <property type="entry name" value="CdaS"/>
</dbReference>
<evidence type="ECO:0000259" key="7">
    <source>
        <dbReference type="PROSITE" id="PS51794"/>
    </source>
</evidence>
<evidence type="ECO:0000256" key="6">
    <source>
        <dbReference type="HAMAP-Rule" id="MF_00838"/>
    </source>
</evidence>
<dbReference type="NCBIfam" id="NF038328">
    <property type="entry name" value="c-di-AMP_CdaS"/>
    <property type="match status" value="1"/>
</dbReference>
<keyword evidence="9" id="KW-1185">Reference proteome</keyword>
<dbReference type="InterPro" id="IPR003390">
    <property type="entry name" value="DNA_integrity_scan_DisA_N"/>
</dbReference>
<keyword evidence="3 6" id="KW-0548">Nucleotidyltransferase</keyword>
<keyword evidence="5 6" id="KW-0067">ATP-binding</keyword>
<accession>A0ABW5QUH3</accession>
<evidence type="ECO:0000313" key="8">
    <source>
        <dbReference type="EMBL" id="MFD2659750.1"/>
    </source>
</evidence>
<dbReference type="Gene3D" id="1.10.287.770">
    <property type="entry name" value="YojJ-like"/>
    <property type="match status" value="1"/>
</dbReference>
<feature type="domain" description="DAC" evidence="7">
    <location>
        <begin position="58"/>
        <end position="206"/>
    </location>
</feature>
<evidence type="ECO:0000313" key="9">
    <source>
        <dbReference type="Proteomes" id="UP001597493"/>
    </source>
</evidence>
<evidence type="ECO:0000256" key="1">
    <source>
        <dbReference type="ARBA" id="ARBA00000877"/>
    </source>
</evidence>
<dbReference type="EC" id="2.7.7.85" evidence="6"/>
<comment type="subunit">
    <text evidence="6">Probably oligomerizes.</text>
</comment>
<dbReference type="EMBL" id="JBHUMY010000006">
    <property type="protein sequence ID" value="MFD2659750.1"/>
    <property type="molecule type" value="Genomic_DNA"/>
</dbReference>
<evidence type="ECO:0000256" key="2">
    <source>
        <dbReference type="ARBA" id="ARBA00022679"/>
    </source>
</evidence>
<evidence type="ECO:0000256" key="4">
    <source>
        <dbReference type="ARBA" id="ARBA00022741"/>
    </source>
</evidence>
<gene>
    <name evidence="8" type="primary">cdaS</name>
    <name evidence="6" type="synonym">dacB</name>
    <name evidence="8" type="ORF">ACFSW5_05645</name>
</gene>
<protein>
    <recommendedName>
        <fullName evidence="6">Diadenylate cyclase</fullName>
        <shortName evidence="6">DAC</shortName>
        <ecNumber evidence="6">2.7.7.85</ecNumber>
    </recommendedName>
    <alternativeName>
        <fullName evidence="6">Cyclic-di-AMP synthase</fullName>
        <shortName evidence="6">c-di-AMP synthase</shortName>
    </alternativeName>
</protein>
<dbReference type="RefSeq" id="WP_379270436.1">
    <property type="nucleotide sequence ID" value="NZ_JBHUGT010000023.1"/>
</dbReference>
<dbReference type="InterPro" id="IPR036888">
    <property type="entry name" value="DNA_integrity_DisA_N_sf"/>
</dbReference>
<dbReference type="PROSITE" id="PS51794">
    <property type="entry name" value="DAC"/>
    <property type="match status" value="1"/>
</dbReference>
<comment type="function">
    <text evidence="6">Catalyzes the condensation of 2 ATP molecules into cyclic di-AMP (c-di-AMP), a second messenger used to regulate differing processes in different bacteria.</text>
</comment>